<sequence>MKQEGEMFVVSCRPPMAGVSPVSASSQSQPPFPTPFTILFLSCLDTIEHQTSHLPFQSHPAIPGTCVILYLCTFTGCFIIQEE</sequence>
<gene>
    <name evidence="1" type="ORF">OIU74_012995</name>
</gene>
<accession>A0A9Q0Q8E6</accession>
<organism evidence="1 2">
    <name type="scientific">Salix koriyanagi</name>
    <dbReference type="NCBI Taxonomy" id="2511006"/>
    <lineage>
        <taxon>Eukaryota</taxon>
        <taxon>Viridiplantae</taxon>
        <taxon>Streptophyta</taxon>
        <taxon>Embryophyta</taxon>
        <taxon>Tracheophyta</taxon>
        <taxon>Spermatophyta</taxon>
        <taxon>Magnoliopsida</taxon>
        <taxon>eudicotyledons</taxon>
        <taxon>Gunneridae</taxon>
        <taxon>Pentapetalae</taxon>
        <taxon>rosids</taxon>
        <taxon>fabids</taxon>
        <taxon>Malpighiales</taxon>
        <taxon>Salicaceae</taxon>
        <taxon>Saliceae</taxon>
        <taxon>Salix</taxon>
    </lineage>
</organism>
<dbReference type="EMBL" id="JAPFFM010000016">
    <property type="protein sequence ID" value="KAJ6701736.1"/>
    <property type="molecule type" value="Genomic_DNA"/>
</dbReference>
<dbReference type="AlphaFoldDB" id="A0A9Q0Q8E6"/>
<reference evidence="1" key="2">
    <citation type="journal article" date="2023" name="Int. J. Mol. Sci.">
        <title>De Novo Assembly and Annotation of 11 Diverse Shrub Willow (Salix) Genomes Reveals Novel Gene Organization in Sex-Linked Regions.</title>
        <authorList>
            <person name="Hyden B."/>
            <person name="Feng K."/>
            <person name="Yates T.B."/>
            <person name="Jawdy S."/>
            <person name="Cereghino C."/>
            <person name="Smart L.B."/>
            <person name="Muchero W."/>
        </authorList>
    </citation>
    <scope>NUCLEOTIDE SEQUENCE</scope>
    <source>
        <tissue evidence="1">Shoot tip</tissue>
    </source>
</reference>
<evidence type="ECO:0000313" key="2">
    <source>
        <dbReference type="Proteomes" id="UP001151752"/>
    </source>
</evidence>
<comment type="caution">
    <text evidence="1">The sequence shown here is derived from an EMBL/GenBank/DDBJ whole genome shotgun (WGS) entry which is preliminary data.</text>
</comment>
<keyword evidence="2" id="KW-1185">Reference proteome</keyword>
<evidence type="ECO:0000313" key="1">
    <source>
        <dbReference type="EMBL" id="KAJ6701736.1"/>
    </source>
</evidence>
<reference evidence="1" key="1">
    <citation type="submission" date="2022-11" db="EMBL/GenBank/DDBJ databases">
        <authorList>
            <person name="Hyden B.L."/>
            <person name="Feng K."/>
            <person name="Yates T."/>
            <person name="Jawdy S."/>
            <person name="Smart L.B."/>
            <person name="Muchero W."/>
        </authorList>
    </citation>
    <scope>NUCLEOTIDE SEQUENCE</scope>
    <source>
        <tissue evidence="1">Shoot tip</tissue>
    </source>
</reference>
<proteinExistence type="predicted"/>
<dbReference type="Proteomes" id="UP001151752">
    <property type="component" value="Chromosome 1"/>
</dbReference>
<protein>
    <submittedName>
        <fullName evidence="1">Uncharacterized protein</fullName>
    </submittedName>
</protein>
<name>A0A9Q0Q8E6_9ROSI</name>